<dbReference type="GO" id="GO:0046872">
    <property type="term" value="F:metal ion binding"/>
    <property type="evidence" value="ECO:0007669"/>
    <property type="project" value="UniProtKB-KW"/>
</dbReference>
<evidence type="ECO:0000256" key="5">
    <source>
        <dbReference type="ARBA" id="ARBA00023014"/>
    </source>
</evidence>
<dbReference type="GO" id="GO:0005763">
    <property type="term" value="C:mitochondrial small ribosomal subunit"/>
    <property type="evidence" value="ECO:0007669"/>
    <property type="project" value="TreeGrafter"/>
</dbReference>
<name>A0A6A6BRH9_9PEZI</name>
<feature type="region of interest" description="Disordered" evidence="8">
    <location>
        <begin position="206"/>
        <end position="225"/>
    </location>
</feature>
<keyword evidence="2" id="KW-0479">Metal-binding</keyword>
<dbReference type="GO" id="GO:0008168">
    <property type="term" value="F:methyltransferase activity"/>
    <property type="evidence" value="ECO:0007669"/>
    <property type="project" value="InterPro"/>
</dbReference>
<dbReference type="GO" id="GO:0006412">
    <property type="term" value="P:translation"/>
    <property type="evidence" value="ECO:0007669"/>
    <property type="project" value="InterPro"/>
</dbReference>
<protein>
    <submittedName>
        <fullName evidence="9">Uncharacterized protein</fullName>
    </submittedName>
</protein>
<keyword evidence="6" id="KW-0496">Mitochondrion</keyword>
<reference evidence="9" key="1">
    <citation type="journal article" date="2020" name="Stud. Mycol.">
        <title>101 Dothideomycetes genomes: a test case for predicting lifestyles and emergence of pathogens.</title>
        <authorList>
            <person name="Haridas S."/>
            <person name="Albert R."/>
            <person name="Binder M."/>
            <person name="Bloem J."/>
            <person name="Labutti K."/>
            <person name="Salamov A."/>
            <person name="Andreopoulos B."/>
            <person name="Baker S."/>
            <person name="Barry K."/>
            <person name="Bills G."/>
            <person name="Bluhm B."/>
            <person name="Cannon C."/>
            <person name="Castanera R."/>
            <person name="Culley D."/>
            <person name="Daum C."/>
            <person name="Ezra D."/>
            <person name="Gonzalez J."/>
            <person name="Henrissat B."/>
            <person name="Kuo A."/>
            <person name="Liang C."/>
            <person name="Lipzen A."/>
            <person name="Lutzoni F."/>
            <person name="Magnuson J."/>
            <person name="Mondo S."/>
            <person name="Nolan M."/>
            <person name="Ohm R."/>
            <person name="Pangilinan J."/>
            <person name="Park H.-J."/>
            <person name="Ramirez L."/>
            <person name="Alfaro M."/>
            <person name="Sun H."/>
            <person name="Tritt A."/>
            <person name="Yoshinaga Y."/>
            <person name="Zwiers L.-H."/>
            <person name="Turgeon B."/>
            <person name="Goodwin S."/>
            <person name="Spatafora J."/>
            <person name="Crous P."/>
            <person name="Grigoriev I."/>
        </authorList>
    </citation>
    <scope>NUCLEOTIDE SEQUENCE</scope>
    <source>
        <strain evidence="9">CBS 121167</strain>
    </source>
</reference>
<feature type="compositionally biased region" description="Basic and acidic residues" evidence="8">
    <location>
        <begin position="88"/>
        <end position="97"/>
    </location>
</feature>
<dbReference type="AlphaFoldDB" id="A0A6A6BRH9"/>
<evidence type="ECO:0000256" key="2">
    <source>
        <dbReference type="ARBA" id="ARBA00022723"/>
    </source>
</evidence>
<dbReference type="RefSeq" id="XP_033402087.1">
    <property type="nucleotide sequence ID" value="XM_033541760.1"/>
</dbReference>
<dbReference type="InterPro" id="IPR052571">
    <property type="entry name" value="Mt_RNA_Methyltransferase"/>
</dbReference>
<dbReference type="SUPFAM" id="SSF52047">
    <property type="entry name" value="RNI-like"/>
    <property type="match status" value="1"/>
</dbReference>
<evidence type="ECO:0000313" key="9">
    <source>
        <dbReference type="EMBL" id="KAF2146378.1"/>
    </source>
</evidence>
<feature type="region of interest" description="Disordered" evidence="8">
    <location>
        <begin position="672"/>
        <end position="700"/>
    </location>
</feature>
<sequence length="1233" mass="134179">MLAAARHATRTAAGTTGRRSALAGVRQWQQRQQQLQRRGFGVQVARRAPSEEGQGQAQEHGQAQAQEQGQAQQEAPEAEAEAETQAAQEERTRPRTPAELEAAVRAARQAFGDVLPEAHLSGEEYRVYERLYGAPLRVVPMEELVAERVEHEEDGEGESGLAKGEVYSVRDSLFVERKDGTLKAVEYFVGGEAGAVGEGAREVEMEEGEEGEEFVEEVEEGEEGEEMAEAEELGFEAEEGEEEEYEGSGGEKVRAHPLTLAGRWATSPSTIHLPKAAFVEPISNILAAASNKHLSEAAQRVFGGRRLPYSAATPRPAGGELVQKPIPLEPGQTSMAPMESDAYLAAVMPGTYASMVSVLVEVRRRLGGEWLSGLLQKEGGPLILDASSGGAAVVAWREVLRAEWARIQEAGEAAEGAPAPVGKASVVTGADTLRKRAAQFLDNTTFIPRLPETIGPADKVGPKARKVFDVVVAPHFLWGIREEWLRKAALQKLWSLTSPRGGVLVLLEKGLPRGFEVIAGARAQLLDTVIASPGAERTETLLQDSKHKGRWTKKEQAMIVAPCTNHTACPMYQIPGVSRNRKDFCYFKQRYIRPPYLQRLLGARDRNHEDVQFSYLAVQRGVDLRRERRFEQGETAADAAFEGHGFEEVVDVDVEEGVDAEAGVEAETIVAEQEQAQQEPTQEPTTTTEEAAPSTTAEQDAASAKAAVAASAAQTQALTLTLPRLILPPLKRRGHIIMDMCTPAGRLERWTVPRSFGKQAYRDARKARWGDLWALGAATRVPRTVRLGKGGAADAARVHGDAVGFRDLGVAAAKLSKEDKRRLKEKRGKSEKKGRVTRRMDREILLEILSYIPRHPSSQRTLYACCLVNHQWYNAAIARLYEAPHLIGPNFAPFVRTICPSINAHVKRSELAELVRVLDLRHIVHQSSKSVTARLLGRVKGSLEVFMAPQSSFAVNCFAALSKCTKLRTLDLSLTSEAIALASLAHALRPLESLKTLYFPRSSNDSDAFLSAHMRWPPALEALHLSGGIHGRFISGLGDPVSGATHLPPSLAVLSLTHCPRLKEAEVLGLLAHAGPQLRELTVENIRDLGHASLDGVLRACAGEDVQPGAASGGSRARGLAFLRLSLDYITFNAFGREGTGLSSCSLQRLELSSSGDTGPRHEGPDLDLEPLDLVAALDEGFFPELRVVRVAKSAGWHVPPLVEDTAHLSEELKEGRGRGRAREAGVWTIDDE</sequence>
<evidence type="ECO:0000256" key="8">
    <source>
        <dbReference type="SAM" id="MobiDB-lite"/>
    </source>
</evidence>
<feature type="compositionally biased region" description="Low complexity" evidence="8">
    <location>
        <begin position="51"/>
        <end position="75"/>
    </location>
</feature>
<dbReference type="GO" id="GO:0003735">
    <property type="term" value="F:structural constituent of ribosome"/>
    <property type="evidence" value="ECO:0007669"/>
    <property type="project" value="TreeGrafter"/>
</dbReference>
<evidence type="ECO:0000256" key="3">
    <source>
        <dbReference type="ARBA" id="ARBA00022946"/>
    </source>
</evidence>
<evidence type="ECO:0000313" key="10">
    <source>
        <dbReference type="Proteomes" id="UP000799438"/>
    </source>
</evidence>
<comment type="function">
    <text evidence="7">Mitochondrial ribosome (mitoribosome) assembly factor. Binds at the interface of the head and body domains of the mitochondrial small ribosomal subunit (mt-SSU), occluding the mRNA channel and preventing compaction of the head domain towards the body. Probable inactive methyltransferase: retains the characteristic folding and ability to bind S-adenosyl-L-methionine, but it probably lost its methyltransferase activity.</text>
</comment>
<dbReference type="Proteomes" id="UP000799438">
    <property type="component" value="Unassembled WGS sequence"/>
</dbReference>
<evidence type="ECO:0000256" key="7">
    <source>
        <dbReference type="ARBA" id="ARBA00045681"/>
    </source>
</evidence>
<dbReference type="PANTHER" id="PTHR13184">
    <property type="entry name" value="37S RIBOSOMAL PROTEIN S22"/>
    <property type="match status" value="1"/>
</dbReference>
<keyword evidence="4" id="KW-0408">Iron</keyword>
<evidence type="ECO:0000256" key="1">
    <source>
        <dbReference type="ARBA" id="ARBA00004173"/>
    </source>
</evidence>
<keyword evidence="3" id="KW-0809">Transit peptide</keyword>
<dbReference type="Gene3D" id="3.80.10.10">
    <property type="entry name" value="Ribonuclease Inhibitor"/>
    <property type="match status" value="1"/>
</dbReference>
<gene>
    <name evidence="9" type="ORF">K452DRAFT_294938</name>
</gene>
<dbReference type="GO" id="GO:0051536">
    <property type="term" value="F:iron-sulfur cluster binding"/>
    <property type="evidence" value="ECO:0007669"/>
    <property type="project" value="UniProtKB-KW"/>
</dbReference>
<dbReference type="Pfam" id="PF09243">
    <property type="entry name" value="Rsm22"/>
    <property type="match status" value="2"/>
</dbReference>
<keyword evidence="5" id="KW-0411">Iron-sulfur</keyword>
<dbReference type="OrthoDB" id="421327at2759"/>
<keyword evidence="10" id="KW-1185">Reference proteome</keyword>
<comment type="subcellular location">
    <subcellularLocation>
        <location evidence="1">Mitochondrion</location>
    </subcellularLocation>
</comment>
<dbReference type="InterPro" id="IPR015324">
    <property type="entry name" value="Ribosomal_Rsm22-like"/>
</dbReference>
<organism evidence="9 10">
    <name type="scientific">Aplosporella prunicola CBS 121167</name>
    <dbReference type="NCBI Taxonomy" id="1176127"/>
    <lineage>
        <taxon>Eukaryota</taxon>
        <taxon>Fungi</taxon>
        <taxon>Dikarya</taxon>
        <taxon>Ascomycota</taxon>
        <taxon>Pezizomycotina</taxon>
        <taxon>Dothideomycetes</taxon>
        <taxon>Dothideomycetes incertae sedis</taxon>
        <taxon>Botryosphaeriales</taxon>
        <taxon>Aplosporellaceae</taxon>
        <taxon>Aplosporella</taxon>
    </lineage>
</organism>
<proteinExistence type="predicted"/>
<feature type="region of interest" description="Disordered" evidence="8">
    <location>
        <begin position="1"/>
        <end position="97"/>
    </location>
</feature>
<feature type="compositionally biased region" description="Low complexity" evidence="8">
    <location>
        <begin position="1"/>
        <end position="44"/>
    </location>
</feature>
<evidence type="ECO:0000256" key="6">
    <source>
        <dbReference type="ARBA" id="ARBA00023128"/>
    </source>
</evidence>
<evidence type="ECO:0000256" key="4">
    <source>
        <dbReference type="ARBA" id="ARBA00023004"/>
    </source>
</evidence>
<dbReference type="InterPro" id="IPR032675">
    <property type="entry name" value="LRR_dom_sf"/>
</dbReference>
<dbReference type="GeneID" id="54299257"/>
<dbReference type="EMBL" id="ML995476">
    <property type="protein sequence ID" value="KAF2146378.1"/>
    <property type="molecule type" value="Genomic_DNA"/>
</dbReference>
<accession>A0A6A6BRH9</accession>
<dbReference type="PANTHER" id="PTHR13184:SF5">
    <property type="entry name" value="METHYLTRANSFERASE-LIKE PROTEIN 17, MITOCHONDRIAL"/>
    <property type="match status" value="1"/>
</dbReference>